<evidence type="ECO:0000313" key="4">
    <source>
        <dbReference type="Proteomes" id="UP000309138"/>
    </source>
</evidence>
<dbReference type="InterPro" id="IPR040079">
    <property type="entry name" value="Glutathione_S-Trfase"/>
</dbReference>
<dbReference type="Gene3D" id="1.20.1050.10">
    <property type="match status" value="1"/>
</dbReference>
<dbReference type="OrthoDB" id="5740960at2"/>
<dbReference type="CDD" id="cd03046">
    <property type="entry name" value="GST_N_GTT1_like"/>
    <property type="match status" value="1"/>
</dbReference>
<dbReference type="InterPro" id="IPR036282">
    <property type="entry name" value="Glutathione-S-Trfase_C_sf"/>
</dbReference>
<dbReference type="Proteomes" id="UP000309138">
    <property type="component" value="Unassembled WGS sequence"/>
</dbReference>
<dbReference type="PROSITE" id="PS50405">
    <property type="entry name" value="GST_CTER"/>
    <property type="match status" value="1"/>
</dbReference>
<dbReference type="InterPro" id="IPR004045">
    <property type="entry name" value="Glutathione_S-Trfase_N"/>
</dbReference>
<dbReference type="RefSeq" id="WP_136942626.1">
    <property type="nucleotide sequence ID" value="NZ_SWKR01000002.1"/>
</dbReference>
<dbReference type="PANTHER" id="PTHR44051">
    <property type="entry name" value="GLUTATHIONE S-TRANSFERASE-RELATED"/>
    <property type="match status" value="1"/>
</dbReference>
<dbReference type="InterPro" id="IPR004046">
    <property type="entry name" value="GST_C"/>
</dbReference>
<dbReference type="SUPFAM" id="SSF52833">
    <property type="entry name" value="Thioredoxin-like"/>
    <property type="match status" value="1"/>
</dbReference>
<dbReference type="InterPro" id="IPR036249">
    <property type="entry name" value="Thioredoxin-like_sf"/>
</dbReference>
<dbReference type="SFLD" id="SFLDS00019">
    <property type="entry name" value="Glutathione_Transferase_(cytos"/>
    <property type="match status" value="1"/>
</dbReference>
<feature type="domain" description="GST N-terminal" evidence="1">
    <location>
        <begin position="2"/>
        <end position="82"/>
    </location>
</feature>
<dbReference type="Pfam" id="PF13409">
    <property type="entry name" value="GST_N_2"/>
    <property type="match status" value="1"/>
</dbReference>
<dbReference type="PROSITE" id="PS50404">
    <property type="entry name" value="GST_NTER"/>
    <property type="match status" value="1"/>
</dbReference>
<feature type="domain" description="GST C-terminal" evidence="2">
    <location>
        <begin position="86"/>
        <end position="205"/>
    </location>
</feature>
<dbReference type="Pfam" id="PF00043">
    <property type="entry name" value="GST_C"/>
    <property type="match status" value="1"/>
</dbReference>
<organism evidence="3 4">
    <name type="scientific">Sphingomonas baiyangensis</name>
    <dbReference type="NCBI Taxonomy" id="2572576"/>
    <lineage>
        <taxon>Bacteria</taxon>
        <taxon>Pseudomonadati</taxon>
        <taxon>Pseudomonadota</taxon>
        <taxon>Alphaproteobacteria</taxon>
        <taxon>Sphingomonadales</taxon>
        <taxon>Sphingomonadaceae</taxon>
        <taxon>Sphingomonas</taxon>
    </lineage>
</organism>
<protein>
    <submittedName>
        <fullName evidence="3">Glutathione S-transferase family protein</fullName>
    </submittedName>
</protein>
<dbReference type="SFLD" id="SFLDG01150">
    <property type="entry name" value="Main.1:_Beta-like"/>
    <property type="match status" value="1"/>
</dbReference>
<evidence type="ECO:0000313" key="3">
    <source>
        <dbReference type="EMBL" id="TKD50682.1"/>
    </source>
</evidence>
<sequence length="208" mass="22678">MAADLTLYTNPMSRGQIARWMLEETGAPYDVEILDYGGSMQAPEYLAINPMGKVPAIRHGDRVVTECPAICAYLADAFPENGLAPPPADRADYYRWLFFAAGPVEQAVTARALGYDVPADKEAMAGFGSFDRMVDTLAGWLDGRDYVAGSAFTAADVYVGAQVIWGLGFGSLPDRPSFRAYADRLTQREAYRRAKAEDDRLIAAMQSG</sequence>
<dbReference type="PANTHER" id="PTHR44051:SF21">
    <property type="entry name" value="GLUTATHIONE S-TRANSFERASE FAMILY PROTEIN"/>
    <property type="match status" value="1"/>
</dbReference>
<dbReference type="SFLD" id="SFLDG00358">
    <property type="entry name" value="Main_(cytGST)"/>
    <property type="match status" value="1"/>
</dbReference>
<gene>
    <name evidence="3" type="ORF">FBR43_07800</name>
</gene>
<reference evidence="3 4" key="1">
    <citation type="submission" date="2019-04" db="EMBL/GenBank/DDBJ databases">
        <authorList>
            <person name="Yang Y."/>
            <person name="Wei D."/>
        </authorList>
    </citation>
    <scope>NUCLEOTIDE SEQUENCE [LARGE SCALE GENOMIC DNA]</scope>
    <source>
        <strain evidence="3 4">L-1-4w-11</strain>
    </source>
</reference>
<proteinExistence type="predicted"/>
<dbReference type="InterPro" id="IPR010987">
    <property type="entry name" value="Glutathione-S-Trfase_C-like"/>
</dbReference>
<dbReference type="SUPFAM" id="SSF47616">
    <property type="entry name" value="GST C-terminal domain-like"/>
    <property type="match status" value="1"/>
</dbReference>
<evidence type="ECO:0000259" key="1">
    <source>
        <dbReference type="PROSITE" id="PS50404"/>
    </source>
</evidence>
<name>A0A4U1L253_9SPHN</name>
<evidence type="ECO:0000259" key="2">
    <source>
        <dbReference type="PROSITE" id="PS50405"/>
    </source>
</evidence>
<keyword evidence="3" id="KW-0808">Transferase</keyword>
<dbReference type="GO" id="GO:0016740">
    <property type="term" value="F:transferase activity"/>
    <property type="evidence" value="ECO:0007669"/>
    <property type="project" value="UniProtKB-KW"/>
</dbReference>
<accession>A0A4U1L253</accession>
<dbReference type="EMBL" id="SWKR01000002">
    <property type="protein sequence ID" value="TKD50682.1"/>
    <property type="molecule type" value="Genomic_DNA"/>
</dbReference>
<keyword evidence="4" id="KW-1185">Reference proteome</keyword>
<comment type="caution">
    <text evidence="3">The sequence shown here is derived from an EMBL/GenBank/DDBJ whole genome shotgun (WGS) entry which is preliminary data.</text>
</comment>
<dbReference type="AlphaFoldDB" id="A0A4U1L253"/>
<dbReference type="Gene3D" id="3.40.30.10">
    <property type="entry name" value="Glutaredoxin"/>
    <property type="match status" value="1"/>
</dbReference>
<dbReference type="CDD" id="cd03207">
    <property type="entry name" value="GST_C_8"/>
    <property type="match status" value="1"/>
</dbReference>